<accession>A0A836CKL4</accession>
<dbReference type="InterPro" id="IPR050452">
    <property type="entry name" value="Metacaspase"/>
</dbReference>
<dbReference type="Gene3D" id="3.40.50.12660">
    <property type="match status" value="1"/>
</dbReference>
<protein>
    <submittedName>
        <fullName evidence="3">Putative caspase-1, p20</fullName>
    </submittedName>
</protein>
<dbReference type="OrthoDB" id="3223806at2759"/>
<gene>
    <name evidence="3" type="ORF">JKP88DRAFT_176187</name>
</gene>
<dbReference type="EMBL" id="JAFCMP010000040">
    <property type="protein sequence ID" value="KAG5190060.1"/>
    <property type="molecule type" value="Genomic_DNA"/>
</dbReference>
<name>A0A836CKL4_9STRA</name>
<dbReference type="InterPro" id="IPR029030">
    <property type="entry name" value="Caspase-like_dom_sf"/>
</dbReference>
<organism evidence="3 4">
    <name type="scientific">Tribonema minus</name>
    <dbReference type="NCBI Taxonomy" id="303371"/>
    <lineage>
        <taxon>Eukaryota</taxon>
        <taxon>Sar</taxon>
        <taxon>Stramenopiles</taxon>
        <taxon>Ochrophyta</taxon>
        <taxon>PX clade</taxon>
        <taxon>Xanthophyceae</taxon>
        <taxon>Tribonematales</taxon>
        <taxon>Tribonemataceae</taxon>
        <taxon>Tribonema</taxon>
    </lineage>
</organism>
<comment type="similarity">
    <text evidence="1">Belongs to the peptidase C14B family.</text>
</comment>
<feature type="domain" description="Peptidase C14 caspase" evidence="2">
    <location>
        <begin position="4"/>
        <end position="236"/>
    </location>
</feature>
<evidence type="ECO:0000259" key="2">
    <source>
        <dbReference type="Pfam" id="PF00656"/>
    </source>
</evidence>
<dbReference type="GO" id="GO:0004197">
    <property type="term" value="F:cysteine-type endopeptidase activity"/>
    <property type="evidence" value="ECO:0007669"/>
    <property type="project" value="InterPro"/>
</dbReference>
<dbReference type="PANTHER" id="PTHR48104">
    <property type="entry name" value="METACASPASE-4"/>
    <property type="match status" value="1"/>
</dbReference>
<dbReference type="Pfam" id="PF00656">
    <property type="entry name" value="Peptidase_C14"/>
    <property type="match status" value="1"/>
</dbReference>
<dbReference type="PANTHER" id="PTHR48104:SF30">
    <property type="entry name" value="METACASPASE-1"/>
    <property type="match status" value="1"/>
</dbReference>
<comment type="caution">
    <text evidence="3">The sequence shown here is derived from an EMBL/GenBank/DDBJ whole genome shotgun (WGS) entry which is preliminary data.</text>
</comment>
<dbReference type="Proteomes" id="UP000664859">
    <property type="component" value="Unassembled WGS sequence"/>
</dbReference>
<dbReference type="SUPFAM" id="SSF52129">
    <property type="entry name" value="Caspase-like"/>
    <property type="match status" value="1"/>
</dbReference>
<evidence type="ECO:0000313" key="4">
    <source>
        <dbReference type="Proteomes" id="UP000664859"/>
    </source>
</evidence>
<proteinExistence type="inferred from homology"/>
<keyword evidence="4" id="KW-1185">Reference proteome</keyword>
<evidence type="ECO:0000313" key="3">
    <source>
        <dbReference type="EMBL" id="KAG5190060.1"/>
    </source>
</evidence>
<dbReference type="AlphaFoldDB" id="A0A836CKL4"/>
<sequence>MSSRALLLCNNYVGTDAELRGCHNDGDCLKAALVSSGAVPEGRVRVLREASAADAVAALEDLARRSREERLAYVFIAYSGHGTQVRDADGDEADGLDEAICPGDVETAGVVSDDLLRRVFAGFYYRTSVVFVCDACHSGSMLDLRFSYDGRRCADAGAASDVGRRVLMISGCRDSQTSADAFLGGTQYGGALTDCLLRSLRDVPEARGDVFRLVHETCRRLKEGGFDQVPVLSSSFLIPRRHAFMPDLKARSGPA</sequence>
<evidence type="ECO:0000256" key="1">
    <source>
        <dbReference type="ARBA" id="ARBA00009005"/>
    </source>
</evidence>
<dbReference type="InterPro" id="IPR011600">
    <property type="entry name" value="Pept_C14_caspase"/>
</dbReference>
<dbReference type="GO" id="GO:0005737">
    <property type="term" value="C:cytoplasm"/>
    <property type="evidence" value="ECO:0007669"/>
    <property type="project" value="TreeGrafter"/>
</dbReference>
<reference evidence="3" key="1">
    <citation type="submission" date="2021-02" db="EMBL/GenBank/DDBJ databases">
        <title>First Annotated Genome of the Yellow-green Alga Tribonema minus.</title>
        <authorList>
            <person name="Mahan K.M."/>
        </authorList>
    </citation>
    <scope>NUCLEOTIDE SEQUENCE</scope>
    <source>
        <strain evidence="3">UTEX B ZZ1240</strain>
    </source>
</reference>
<dbReference type="GO" id="GO:0006508">
    <property type="term" value="P:proteolysis"/>
    <property type="evidence" value="ECO:0007669"/>
    <property type="project" value="InterPro"/>
</dbReference>